<proteinExistence type="predicted"/>
<evidence type="ECO:0000256" key="1">
    <source>
        <dbReference type="SAM" id="Coils"/>
    </source>
</evidence>
<sequence>MSDEKKERELRHELANAEQEKNALQGMLKRAADELDKLAEADCDDEAIEKAETAAKRFRRASSV</sequence>
<dbReference type="EMBL" id="WTYQ01000002">
    <property type="protein sequence ID" value="MXP25638.1"/>
    <property type="molecule type" value="Genomic_DNA"/>
</dbReference>
<accession>A0A845AEP6</accession>
<dbReference type="RefSeq" id="WP_160738849.1">
    <property type="nucleotide sequence ID" value="NZ_WTYQ01000002.1"/>
</dbReference>
<organism evidence="2 3">
    <name type="scientific">Altericroceibacterium indicum</name>
    <dbReference type="NCBI Taxonomy" id="374177"/>
    <lineage>
        <taxon>Bacteria</taxon>
        <taxon>Pseudomonadati</taxon>
        <taxon>Pseudomonadota</taxon>
        <taxon>Alphaproteobacteria</taxon>
        <taxon>Sphingomonadales</taxon>
        <taxon>Erythrobacteraceae</taxon>
        <taxon>Altericroceibacterium</taxon>
    </lineage>
</organism>
<protein>
    <submittedName>
        <fullName evidence="2">Uncharacterized protein</fullName>
    </submittedName>
</protein>
<comment type="caution">
    <text evidence="2">The sequence shown here is derived from an EMBL/GenBank/DDBJ whole genome shotgun (WGS) entry which is preliminary data.</text>
</comment>
<keyword evidence="1" id="KW-0175">Coiled coil</keyword>
<reference evidence="2 3" key="1">
    <citation type="submission" date="2019-12" db="EMBL/GenBank/DDBJ databases">
        <title>Genomic-based taxomic classification of the family Erythrobacteraceae.</title>
        <authorList>
            <person name="Xu L."/>
        </authorList>
    </citation>
    <scope>NUCLEOTIDE SEQUENCE [LARGE SCALE GENOMIC DNA]</scope>
    <source>
        <strain evidence="2 3">DSM 18604</strain>
    </source>
</reference>
<name>A0A845AEP6_9SPHN</name>
<gene>
    <name evidence="2" type="ORF">GRI39_06230</name>
</gene>
<evidence type="ECO:0000313" key="3">
    <source>
        <dbReference type="Proteomes" id="UP000460561"/>
    </source>
</evidence>
<dbReference type="Proteomes" id="UP000460561">
    <property type="component" value="Unassembled WGS sequence"/>
</dbReference>
<feature type="coiled-coil region" evidence="1">
    <location>
        <begin position="7"/>
        <end position="41"/>
    </location>
</feature>
<dbReference type="AlphaFoldDB" id="A0A845AEP6"/>
<evidence type="ECO:0000313" key="2">
    <source>
        <dbReference type="EMBL" id="MXP25638.1"/>
    </source>
</evidence>
<keyword evidence="3" id="KW-1185">Reference proteome</keyword>